<dbReference type="GeneID" id="46920888"/>
<keyword evidence="1" id="KW-0812">Transmembrane</keyword>
<dbReference type="EMBL" id="CP015578">
    <property type="protein sequence ID" value="ARQ97173.1"/>
    <property type="molecule type" value="Genomic_DNA"/>
</dbReference>
<name>A0A1X9SLR6_9BACT</name>
<accession>A0A1X9SLR6</accession>
<protein>
    <submittedName>
        <fullName evidence="2">Putative membrane protein</fullName>
    </submittedName>
</protein>
<reference evidence="3" key="2">
    <citation type="journal article" date="2017" name="Genome Biol. Evol.">
        <title>Comparative genomic analysis identifies a Campylobacter clade deficient in selenium metabolism.</title>
        <authorList>
            <person name="Miller W.G."/>
            <person name="Yee E."/>
            <person name="Lopes B.S."/>
            <person name="Chapman M.H."/>
            <person name="Huynh S."/>
            <person name="Bono J.L."/>
            <person name="Parker C.T."/>
            <person name="Strachan N.J.C."/>
            <person name="Forbes K.J."/>
        </authorList>
    </citation>
    <scope>NUCLEOTIDE SEQUENCE [LARGE SCALE GENOMIC DNA]</scope>
    <source>
        <strain evidence="3">NCTC 13004</strain>
    </source>
</reference>
<feature type="transmembrane region" description="Helical" evidence="1">
    <location>
        <begin position="61"/>
        <end position="82"/>
    </location>
</feature>
<reference evidence="3" key="1">
    <citation type="journal article" date="2017" name="Genome Biol. Evol.">
        <title>Comparative Genomic Analysis Identifies a Campylobacter Clade Deficient in Selenium Metabolism.</title>
        <authorList>
            <person name="Miller W.G."/>
            <person name="Yee E."/>
            <person name="Lopes B.S."/>
            <person name="Chapman M.H."/>
            <person name="Huynh S."/>
            <person name="Bono J.L."/>
            <person name="Parker C.T."/>
            <person name="Strachan N.J.C."/>
            <person name="Forbes K.J."/>
        </authorList>
    </citation>
    <scope>NUCLEOTIDE SEQUENCE [LARGE SCALE GENOMIC DNA]</scope>
    <source>
        <strain evidence="3">NCTC 13004</strain>
    </source>
</reference>
<evidence type="ECO:0000256" key="1">
    <source>
        <dbReference type="SAM" id="Phobius"/>
    </source>
</evidence>
<feature type="transmembrane region" description="Helical" evidence="1">
    <location>
        <begin position="136"/>
        <end position="157"/>
    </location>
</feature>
<feature type="transmembrane region" description="Helical" evidence="1">
    <location>
        <begin position="20"/>
        <end position="41"/>
    </location>
</feature>
<organism evidence="2 3">
    <name type="scientific">Campylobacter lanienae NCTC 13004</name>
    <dbReference type="NCBI Taxonomy" id="1031753"/>
    <lineage>
        <taxon>Bacteria</taxon>
        <taxon>Pseudomonadati</taxon>
        <taxon>Campylobacterota</taxon>
        <taxon>Epsilonproteobacteria</taxon>
        <taxon>Campylobacterales</taxon>
        <taxon>Campylobacteraceae</taxon>
        <taxon>Campylobacter</taxon>
    </lineage>
</organism>
<gene>
    <name evidence="2" type="ORF">CLAN_0415</name>
</gene>
<dbReference type="KEGG" id="clx:CLAN_0415"/>
<sequence length="165" mass="18932">MSSLNSAFARLDQIVPFTHIGCSALFIALEISVIICGYYCFRDIEQNPHRYKLILKEFNKFLFSALAMVGFLLLSGLYMSYGDYFPIGDPMVEAIVKTKIAILAFICANLAYIWYKYHQARGAFIKDDMLMSHENLVLIIYYFTPLNVVLSFINIYLGVTFRGFL</sequence>
<keyword evidence="1" id="KW-0472">Membrane</keyword>
<dbReference type="Proteomes" id="UP000202031">
    <property type="component" value="Chromosome"/>
</dbReference>
<dbReference type="RefSeq" id="WP_100590469.1">
    <property type="nucleotide sequence ID" value="NZ_CP015578.1"/>
</dbReference>
<feature type="transmembrane region" description="Helical" evidence="1">
    <location>
        <begin position="94"/>
        <end position="115"/>
    </location>
</feature>
<keyword evidence="1" id="KW-1133">Transmembrane helix</keyword>
<dbReference type="AlphaFoldDB" id="A0A1X9SLR6"/>
<proteinExistence type="predicted"/>
<evidence type="ECO:0000313" key="2">
    <source>
        <dbReference type="EMBL" id="ARQ97173.1"/>
    </source>
</evidence>
<evidence type="ECO:0000313" key="3">
    <source>
        <dbReference type="Proteomes" id="UP000202031"/>
    </source>
</evidence>